<name>A0A2U8I4D0_9GAMM</name>
<keyword evidence="2" id="KW-0963">Cytoplasm</keyword>
<dbReference type="InterPro" id="IPR011129">
    <property type="entry name" value="CSD"/>
</dbReference>
<dbReference type="STRING" id="1878942.GCA_900128755_00791"/>
<dbReference type="InterPro" id="IPR050181">
    <property type="entry name" value="Cold_shock_domain"/>
</dbReference>
<dbReference type="PIRSF" id="PIRSF002599">
    <property type="entry name" value="Cold_shock_A"/>
    <property type="match status" value="1"/>
</dbReference>
<sequence length="77" mass="8693">MPKKRKFIMMLKMGRVKWFDQGAGYGFISLYGDELDVYVNKTAIANTKNKSLKENQHVEFSLYHGAHGLSAADVIAL</sequence>
<dbReference type="Gene3D" id="2.40.50.140">
    <property type="entry name" value="Nucleic acid-binding proteins"/>
    <property type="match status" value="1"/>
</dbReference>
<gene>
    <name evidence="4" type="ORF">CCS41_05180</name>
</gene>
<dbReference type="AlphaFoldDB" id="A0A2U8I4D0"/>
<dbReference type="CDD" id="cd04458">
    <property type="entry name" value="CSP_CDS"/>
    <property type="match status" value="1"/>
</dbReference>
<evidence type="ECO:0000256" key="2">
    <source>
        <dbReference type="ARBA" id="ARBA00022490"/>
    </source>
</evidence>
<dbReference type="InterPro" id="IPR012156">
    <property type="entry name" value="Cold_shock_CspA"/>
</dbReference>
<protein>
    <submittedName>
        <fullName evidence="4">Cold-shock protein</fullName>
    </submittedName>
</protein>
<dbReference type="SUPFAM" id="SSF50249">
    <property type="entry name" value="Nucleic acid-binding proteins"/>
    <property type="match status" value="1"/>
</dbReference>
<dbReference type="GO" id="GO:0003676">
    <property type="term" value="F:nucleic acid binding"/>
    <property type="evidence" value="ECO:0007669"/>
    <property type="project" value="InterPro"/>
</dbReference>
<proteinExistence type="predicted"/>
<dbReference type="OrthoDB" id="3695885at2"/>
<dbReference type="SMART" id="SM00357">
    <property type="entry name" value="CSP"/>
    <property type="match status" value="1"/>
</dbReference>
<evidence type="ECO:0000259" key="3">
    <source>
        <dbReference type="PROSITE" id="PS51857"/>
    </source>
</evidence>
<dbReference type="Proteomes" id="UP000261875">
    <property type="component" value="Chromosome"/>
</dbReference>
<dbReference type="EMBL" id="CP021659">
    <property type="protein sequence ID" value="AWK14010.1"/>
    <property type="molecule type" value="Genomic_DNA"/>
</dbReference>
<dbReference type="KEGG" id="fsm:CCS41_05180"/>
<evidence type="ECO:0000256" key="1">
    <source>
        <dbReference type="ARBA" id="ARBA00004496"/>
    </source>
</evidence>
<dbReference type="PROSITE" id="PS51857">
    <property type="entry name" value="CSD_2"/>
    <property type="match status" value="1"/>
</dbReference>
<organism evidence="4 5">
    <name type="scientific">Candidatus Fukatsuia symbiotica</name>
    <dbReference type="NCBI Taxonomy" id="1878942"/>
    <lineage>
        <taxon>Bacteria</taxon>
        <taxon>Pseudomonadati</taxon>
        <taxon>Pseudomonadota</taxon>
        <taxon>Gammaproteobacteria</taxon>
        <taxon>Enterobacterales</taxon>
        <taxon>Yersiniaceae</taxon>
        <taxon>Candidatus Fukatsuia</taxon>
    </lineage>
</organism>
<dbReference type="InterPro" id="IPR002059">
    <property type="entry name" value="CSP_DNA-bd"/>
</dbReference>
<evidence type="ECO:0000313" key="5">
    <source>
        <dbReference type="Proteomes" id="UP000261875"/>
    </source>
</evidence>
<evidence type="ECO:0000313" key="4">
    <source>
        <dbReference type="EMBL" id="AWK14010.1"/>
    </source>
</evidence>
<comment type="subcellular location">
    <subcellularLocation>
        <location evidence="1">Cytoplasm</location>
    </subcellularLocation>
</comment>
<accession>A0A2U8I4D0</accession>
<dbReference type="PRINTS" id="PR00050">
    <property type="entry name" value="COLDSHOCK"/>
</dbReference>
<reference evidence="4 5" key="1">
    <citation type="submission" date="2017-05" db="EMBL/GenBank/DDBJ databases">
        <title>Genome sequence of Candidatus Fukatsuia symbiotica and Candidatus Hamiltonella defensa from Acyrthosiphon pisum strain 5D.</title>
        <authorList>
            <person name="Patel V.A."/>
            <person name="Chevignon G."/>
            <person name="Russell J.A."/>
            <person name="Oliver K.M."/>
        </authorList>
    </citation>
    <scope>NUCLEOTIDE SEQUENCE [LARGE SCALE GENOMIC DNA]</scope>
    <source>
        <strain evidence="4 5">5D</strain>
    </source>
</reference>
<dbReference type="InterPro" id="IPR012340">
    <property type="entry name" value="NA-bd_OB-fold"/>
</dbReference>
<dbReference type="PANTHER" id="PTHR11544">
    <property type="entry name" value="COLD SHOCK DOMAIN CONTAINING PROTEINS"/>
    <property type="match status" value="1"/>
</dbReference>
<keyword evidence="5" id="KW-1185">Reference proteome</keyword>
<dbReference type="GO" id="GO:0005829">
    <property type="term" value="C:cytosol"/>
    <property type="evidence" value="ECO:0007669"/>
    <property type="project" value="UniProtKB-ARBA"/>
</dbReference>
<dbReference type="Pfam" id="PF00313">
    <property type="entry name" value="CSD"/>
    <property type="match status" value="1"/>
</dbReference>
<feature type="domain" description="CSD" evidence="3">
    <location>
        <begin position="11"/>
        <end position="76"/>
    </location>
</feature>